<comment type="function">
    <text evidence="1">Transcriptional repressor of xylose-utilizing enzymes.</text>
</comment>
<proteinExistence type="inferred from homology"/>
<dbReference type="InterPro" id="IPR036390">
    <property type="entry name" value="WH_DNA-bd_sf"/>
</dbReference>
<keyword evidence="6" id="KW-1185">Reference proteome</keyword>
<dbReference type="InterPro" id="IPR005471">
    <property type="entry name" value="Tscrpt_reg_IclR_N"/>
</dbReference>
<keyword evidence="3" id="KW-0119">Carbohydrate metabolism</keyword>
<dbReference type="Pfam" id="PF09339">
    <property type="entry name" value="HTH_IclR"/>
    <property type="match status" value="1"/>
</dbReference>
<dbReference type="InterPro" id="IPR043129">
    <property type="entry name" value="ATPase_NBD"/>
</dbReference>
<dbReference type="Pfam" id="PF00480">
    <property type="entry name" value="ROK"/>
    <property type="match status" value="1"/>
</dbReference>
<evidence type="ECO:0000259" key="4">
    <source>
        <dbReference type="Pfam" id="PF09339"/>
    </source>
</evidence>
<evidence type="ECO:0000313" key="6">
    <source>
        <dbReference type="Proteomes" id="UP000605427"/>
    </source>
</evidence>
<dbReference type="Gene3D" id="1.10.10.10">
    <property type="entry name" value="Winged helix-like DNA-binding domain superfamily/Winged helix DNA-binding domain"/>
    <property type="match status" value="1"/>
</dbReference>
<dbReference type="Gene3D" id="3.30.420.40">
    <property type="match status" value="2"/>
</dbReference>
<organism evidence="5 6">
    <name type="scientific">Saccharibacillus endophyticus</name>
    <dbReference type="NCBI Taxonomy" id="2060666"/>
    <lineage>
        <taxon>Bacteria</taxon>
        <taxon>Bacillati</taxon>
        <taxon>Bacillota</taxon>
        <taxon>Bacilli</taxon>
        <taxon>Bacillales</taxon>
        <taxon>Paenibacillaceae</taxon>
        <taxon>Saccharibacillus</taxon>
    </lineage>
</organism>
<dbReference type="PANTHER" id="PTHR18964">
    <property type="entry name" value="ROK (REPRESSOR, ORF, KINASE) FAMILY"/>
    <property type="match status" value="1"/>
</dbReference>
<sequence>MRVTGDQALVKKLNKSIVLDTIRRRGPLSRTDVSERTGLNKATVSNLTLELLEQNLVEETGLGQSSGGRKPLMLIFNGAAGCVVGVELGVTLVKAALTDLNGEILFERSASLGGLDPDTAFDVICEVMEPLLQDAPETPHGTVGIGIGVPGMVDESGLILYAPNLGWKGVDLKSRMEDRFGVPVVIDNEANAGAAGEREYGAGRHVRHLVYVSAGMGIGSGMIIDGQLYKGAWGYAGETGHMSIESDGRLCSCGSRGCWELYASERAYAYAPLPGQHGQPREDDGVANSSKTLDSVEALNRLPSFTTAELIEHARQGDVKTVAMYAEVGRRLGIGITNLVNGFNPEKIVIGGPLTEAKPWIEPAMLAAIAERALPYHRRELAIAFSELGSRSAVLGAAHLAVSQFLGRVRVSL</sequence>
<keyword evidence="3" id="KW-0859">Xylose metabolism</keyword>
<gene>
    <name evidence="5" type="primary">xylR</name>
    <name evidence="5" type="ORF">GCM10007362_49490</name>
</gene>
<evidence type="ECO:0000256" key="3">
    <source>
        <dbReference type="ARBA" id="ARBA00022629"/>
    </source>
</evidence>
<dbReference type="Proteomes" id="UP000605427">
    <property type="component" value="Unassembled WGS sequence"/>
</dbReference>
<comment type="similarity">
    <text evidence="2">Belongs to the ROK (NagC/XylR) family.</text>
</comment>
<evidence type="ECO:0000256" key="2">
    <source>
        <dbReference type="ARBA" id="ARBA00006479"/>
    </source>
</evidence>
<feature type="domain" description="HTH iclR-type" evidence="4">
    <location>
        <begin position="19"/>
        <end position="59"/>
    </location>
</feature>
<dbReference type="InterPro" id="IPR036388">
    <property type="entry name" value="WH-like_DNA-bd_sf"/>
</dbReference>
<evidence type="ECO:0000313" key="5">
    <source>
        <dbReference type="EMBL" id="GGH87415.1"/>
    </source>
</evidence>
<evidence type="ECO:0000256" key="1">
    <source>
        <dbReference type="ARBA" id="ARBA00002486"/>
    </source>
</evidence>
<reference evidence="6" key="1">
    <citation type="journal article" date="2019" name="Int. J. Syst. Evol. Microbiol.">
        <title>The Global Catalogue of Microorganisms (GCM) 10K type strain sequencing project: providing services to taxonomists for standard genome sequencing and annotation.</title>
        <authorList>
            <consortium name="The Broad Institute Genomics Platform"/>
            <consortium name="The Broad Institute Genome Sequencing Center for Infectious Disease"/>
            <person name="Wu L."/>
            <person name="Ma J."/>
        </authorList>
    </citation>
    <scope>NUCLEOTIDE SEQUENCE [LARGE SCALE GENOMIC DNA]</scope>
    <source>
        <strain evidence="6">CCM 8702</strain>
    </source>
</reference>
<protein>
    <submittedName>
        <fullName evidence="5">Xylose repressor</fullName>
    </submittedName>
</protein>
<comment type="caution">
    <text evidence="5">The sequence shown here is derived from an EMBL/GenBank/DDBJ whole genome shotgun (WGS) entry which is preliminary data.</text>
</comment>
<name>A0ABQ2AA70_9BACL</name>
<dbReference type="SUPFAM" id="SSF46785">
    <property type="entry name" value="Winged helix' DNA-binding domain"/>
    <property type="match status" value="1"/>
</dbReference>
<dbReference type="RefSeq" id="WP_172247584.1">
    <property type="nucleotide sequence ID" value="NZ_BMDD01000009.1"/>
</dbReference>
<dbReference type="EMBL" id="BMDD01000009">
    <property type="protein sequence ID" value="GGH87415.1"/>
    <property type="molecule type" value="Genomic_DNA"/>
</dbReference>
<accession>A0ABQ2AA70</accession>
<dbReference type="InterPro" id="IPR000600">
    <property type="entry name" value="ROK"/>
</dbReference>
<dbReference type="PANTHER" id="PTHR18964:SF149">
    <property type="entry name" value="BIFUNCTIONAL UDP-N-ACETYLGLUCOSAMINE 2-EPIMERASE_N-ACETYLMANNOSAMINE KINASE"/>
    <property type="match status" value="1"/>
</dbReference>
<dbReference type="SUPFAM" id="SSF53067">
    <property type="entry name" value="Actin-like ATPase domain"/>
    <property type="match status" value="1"/>
</dbReference>
<dbReference type="CDD" id="cd24076">
    <property type="entry name" value="ASKHA_ATPase_ROK_BsXylR-like"/>
    <property type="match status" value="1"/>
</dbReference>